<protein>
    <submittedName>
        <fullName evidence="2">Uncharacterized protein</fullName>
    </submittedName>
</protein>
<name>A0AAQ3RGU5_VIGMU</name>
<evidence type="ECO:0000313" key="3">
    <source>
        <dbReference type="Proteomes" id="UP001374535"/>
    </source>
</evidence>
<evidence type="ECO:0000313" key="2">
    <source>
        <dbReference type="EMBL" id="WVY92277.1"/>
    </source>
</evidence>
<feature type="region of interest" description="Disordered" evidence="1">
    <location>
        <begin position="39"/>
        <end position="58"/>
    </location>
</feature>
<feature type="compositionally biased region" description="Polar residues" evidence="1">
    <location>
        <begin position="47"/>
        <end position="58"/>
    </location>
</feature>
<evidence type="ECO:0000256" key="1">
    <source>
        <dbReference type="SAM" id="MobiDB-lite"/>
    </source>
</evidence>
<dbReference type="Proteomes" id="UP001374535">
    <property type="component" value="Chromosome 11"/>
</dbReference>
<organism evidence="2 3">
    <name type="scientific">Vigna mungo</name>
    <name type="common">Black gram</name>
    <name type="synonym">Phaseolus mungo</name>
    <dbReference type="NCBI Taxonomy" id="3915"/>
    <lineage>
        <taxon>Eukaryota</taxon>
        <taxon>Viridiplantae</taxon>
        <taxon>Streptophyta</taxon>
        <taxon>Embryophyta</taxon>
        <taxon>Tracheophyta</taxon>
        <taxon>Spermatophyta</taxon>
        <taxon>Magnoliopsida</taxon>
        <taxon>eudicotyledons</taxon>
        <taxon>Gunneridae</taxon>
        <taxon>Pentapetalae</taxon>
        <taxon>rosids</taxon>
        <taxon>fabids</taxon>
        <taxon>Fabales</taxon>
        <taxon>Fabaceae</taxon>
        <taxon>Papilionoideae</taxon>
        <taxon>50 kb inversion clade</taxon>
        <taxon>NPAAA clade</taxon>
        <taxon>indigoferoid/millettioid clade</taxon>
        <taxon>Phaseoleae</taxon>
        <taxon>Vigna</taxon>
    </lineage>
</organism>
<reference evidence="2 3" key="1">
    <citation type="journal article" date="2023" name="Life. Sci Alliance">
        <title>Evolutionary insights into 3D genome organization and epigenetic landscape of Vigna mungo.</title>
        <authorList>
            <person name="Junaid A."/>
            <person name="Singh B."/>
            <person name="Bhatia S."/>
        </authorList>
    </citation>
    <scope>NUCLEOTIDE SEQUENCE [LARGE SCALE GENOMIC DNA]</scope>
    <source>
        <strain evidence="2">Urdbean</strain>
    </source>
</reference>
<dbReference type="EMBL" id="CP144690">
    <property type="protein sequence ID" value="WVY92277.1"/>
    <property type="molecule type" value="Genomic_DNA"/>
</dbReference>
<proteinExistence type="predicted"/>
<dbReference type="AlphaFoldDB" id="A0AAQ3RGU5"/>
<keyword evidence="3" id="KW-1185">Reference proteome</keyword>
<sequence>SSSTITLNAPLTPPNPSVATILTTSPQRAACTTTRIRPHHENHVIAPSTTTRSSSSLEISIARPSPTYIAPLRERFLLRHLLSRVFIFNPELRKTSPRTPNQIQNRTLNLMSPLRFARPARKNQSKSKTQSLP</sequence>
<gene>
    <name evidence="2" type="ORF">V8G54_037791</name>
</gene>
<accession>A0AAQ3RGU5</accession>
<feature type="non-terminal residue" evidence="2">
    <location>
        <position position="133"/>
    </location>
</feature>